<keyword evidence="1" id="KW-0812">Transmembrane</keyword>
<gene>
    <name evidence="2" type="ORF">LEP1GSC104_4470</name>
</gene>
<name>A0A0F6H8W5_LEPIR</name>
<dbReference type="EMBL" id="AHNQ02000029">
    <property type="protein sequence ID" value="EKO24698.1"/>
    <property type="molecule type" value="Genomic_DNA"/>
</dbReference>
<dbReference type="NCBIfam" id="NF047539">
    <property type="entry name" value="XAC2610_fam"/>
    <property type="match status" value="1"/>
</dbReference>
<evidence type="ECO:0000313" key="3">
    <source>
        <dbReference type="Proteomes" id="UP000006324"/>
    </source>
</evidence>
<evidence type="ECO:0000256" key="1">
    <source>
        <dbReference type="SAM" id="Phobius"/>
    </source>
</evidence>
<comment type="caution">
    <text evidence="2">The sequence shown here is derived from an EMBL/GenBank/DDBJ whole genome shotgun (WGS) entry which is preliminary data.</text>
</comment>
<reference evidence="2 3" key="1">
    <citation type="submission" date="2012-09" db="EMBL/GenBank/DDBJ databases">
        <authorList>
            <person name="Harkins D.M."/>
            <person name="Durkin A.S."/>
            <person name="Brinkac L.M."/>
            <person name="Selengut J.D."/>
            <person name="Sanka R."/>
            <person name="DePew J."/>
            <person name="Purushe J."/>
            <person name="Chanthongthip A."/>
            <person name="Lattana O."/>
            <person name="Phetsouvanh R."/>
            <person name="Newton P.N."/>
            <person name="Vinetz J.M."/>
            <person name="Sutton G.G."/>
            <person name="Nelson W.C."/>
            <person name="Fouts D.E."/>
        </authorList>
    </citation>
    <scope>NUCLEOTIDE SEQUENCE [LARGE SCALE GENOMIC DNA]</scope>
    <source>
        <strain evidence="2 3">UI 12621</strain>
    </source>
</reference>
<feature type="transmembrane region" description="Helical" evidence="1">
    <location>
        <begin position="15"/>
        <end position="33"/>
    </location>
</feature>
<organism evidence="2 3">
    <name type="scientific">Leptospira interrogans str. UI 12621</name>
    <dbReference type="NCBI Taxonomy" id="1049937"/>
    <lineage>
        <taxon>Bacteria</taxon>
        <taxon>Pseudomonadati</taxon>
        <taxon>Spirochaetota</taxon>
        <taxon>Spirochaetia</taxon>
        <taxon>Leptospirales</taxon>
        <taxon>Leptospiraceae</taxon>
        <taxon>Leptospira</taxon>
    </lineage>
</organism>
<dbReference type="RefSeq" id="WP_000719359.1">
    <property type="nucleotide sequence ID" value="NZ_AHNQ02000029.1"/>
</dbReference>
<accession>A0A0F6H8W5</accession>
<dbReference type="InterPro" id="IPR058087">
    <property type="entry name" value="XAC2610_dom"/>
</dbReference>
<dbReference type="Proteomes" id="UP000006324">
    <property type="component" value="Unassembled WGS sequence"/>
</dbReference>
<proteinExistence type="predicted"/>
<keyword evidence="1" id="KW-0472">Membrane</keyword>
<sequence>MKKIFVNSNILKKKIFIFFIFVLGIGISIWIIIQNFTNYQITVFSNISNETQKSIVQTSQNQNSEKIIEGCKILPLNEKFKNSTSEHLRGGAICNFTIHRNLPIYKFHLVGGINIYNVFDRIEISKGSENVFVQTLKIERIDSPQEDEEFFVAEDMNFDGYKDIRLILYQGETGNKGYTFWLFDPSKNFFIENKELNELVRPVFDLKTKTIQTHYHISACEYINQTYKIAKNGKLIQISEETQEWIEKNKSFRQKIGKLKNGTWVYRTRLTEC</sequence>
<protein>
    <submittedName>
        <fullName evidence="2">Uncharacterized protein</fullName>
    </submittedName>
</protein>
<dbReference type="AlphaFoldDB" id="A0A0F6H8W5"/>
<keyword evidence="1" id="KW-1133">Transmembrane helix</keyword>
<evidence type="ECO:0000313" key="2">
    <source>
        <dbReference type="EMBL" id="EKO24698.1"/>
    </source>
</evidence>